<reference evidence="2 3" key="1">
    <citation type="submission" date="2020-08" db="EMBL/GenBank/DDBJ databases">
        <title>Plant Genome Project.</title>
        <authorList>
            <person name="Zhang R.-G."/>
        </authorList>
    </citation>
    <scope>NUCLEOTIDE SEQUENCE [LARGE SCALE GENOMIC DNA]</scope>
    <source>
        <tissue evidence="2">Rhizome</tissue>
    </source>
</reference>
<accession>A0A8J5HZF1</accession>
<dbReference type="EMBL" id="JACMSC010000001">
    <property type="protein sequence ID" value="KAG6536997.1"/>
    <property type="molecule type" value="Genomic_DNA"/>
</dbReference>
<dbReference type="PANTHER" id="PTHR34287:SF4">
    <property type="entry name" value="OS04G0504200 PROTEIN"/>
    <property type="match status" value="1"/>
</dbReference>
<proteinExistence type="predicted"/>
<dbReference type="Proteomes" id="UP000734854">
    <property type="component" value="Unassembled WGS sequence"/>
</dbReference>
<organism evidence="2 3">
    <name type="scientific">Zingiber officinale</name>
    <name type="common">Ginger</name>
    <name type="synonym">Amomum zingiber</name>
    <dbReference type="NCBI Taxonomy" id="94328"/>
    <lineage>
        <taxon>Eukaryota</taxon>
        <taxon>Viridiplantae</taxon>
        <taxon>Streptophyta</taxon>
        <taxon>Embryophyta</taxon>
        <taxon>Tracheophyta</taxon>
        <taxon>Spermatophyta</taxon>
        <taxon>Magnoliopsida</taxon>
        <taxon>Liliopsida</taxon>
        <taxon>Zingiberales</taxon>
        <taxon>Zingiberaceae</taxon>
        <taxon>Zingiber</taxon>
    </lineage>
</organism>
<name>A0A8J5HZF1_ZINOF</name>
<gene>
    <name evidence="2" type="ORF">ZIOFF_002075</name>
</gene>
<keyword evidence="3" id="KW-1185">Reference proteome</keyword>
<dbReference type="PANTHER" id="PTHR34287">
    <property type="entry name" value="OS06G0551500 PROTEIN-RELATED"/>
    <property type="match status" value="1"/>
</dbReference>
<feature type="region of interest" description="Disordered" evidence="1">
    <location>
        <begin position="27"/>
        <end position="53"/>
    </location>
</feature>
<evidence type="ECO:0000313" key="2">
    <source>
        <dbReference type="EMBL" id="KAG6536997.1"/>
    </source>
</evidence>
<protein>
    <submittedName>
        <fullName evidence="2">Uncharacterized protein</fullName>
    </submittedName>
</protein>
<feature type="compositionally biased region" description="Pro residues" evidence="1">
    <location>
        <begin position="36"/>
        <end position="51"/>
    </location>
</feature>
<dbReference type="AlphaFoldDB" id="A0A8J5HZF1"/>
<evidence type="ECO:0000256" key="1">
    <source>
        <dbReference type="SAM" id="MobiDB-lite"/>
    </source>
</evidence>
<sequence length="187" mass="21137">MKTFEVPWKEYRIPTVELFHIQQATVTPPSTLFPSSPSPTPPQPQPPPRPLPSDMVKERVITVEYLEPSMSRELVGKFPEHSAFDFEYSQSGIWSPLLPRGHHAPVPLLCLHARKKFLSGSPVTLRKVKAKLSKKKKKKKKQSAIGKNLEFTPIPSPKLGWKRVLRAAAKRFKIHGKSPLPMVLPTL</sequence>
<comment type="caution">
    <text evidence="2">The sequence shown here is derived from an EMBL/GenBank/DDBJ whole genome shotgun (WGS) entry which is preliminary data.</text>
</comment>
<evidence type="ECO:0000313" key="3">
    <source>
        <dbReference type="Proteomes" id="UP000734854"/>
    </source>
</evidence>